<dbReference type="GO" id="GO:0005783">
    <property type="term" value="C:endoplasmic reticulum"/>
    <property type="evidence" value="ECO:0007669"/>
    <property type="project" value="UniProtKB-SubCell"/>
</dbReference>
<reference evidence="9" key="2">
    <citation type="submission" date="2022-01" db="EMBL/GenBank/DDBJ databases">
        <authorList>
            <person name="Hirooka S."/>
            <person name="Miyagishima S.Y."/>
        </authorList>
    </citation>
    <scope>NUCLEOTIDE SEQUENCE</scope>
    <source>
        <strain evidence="9">NBRC 102759</strain>
    </source>
</reference>
<keyword evidence="6 7" id="KW-0333">Golgi apparatus</keyword>
<dbReference type="EMBL" id="BQMJ01000018">
    <property type="protein sequence ID" value="GJQ10762.1"/>
    <property type="molecule type" value="Genomic_DNA"/>
</dbReference>
<dbReference type="GO" id="GO:1990072">
    <property type="term" value="C:TRAPPIII protein complex"/>
    <property type="evidence" value="ECO:0007669"/>
    <property type="project" value="TreeGrafter"/>
</dbReference>
<dbReference type="PANTHER" id="PTHR20902">
    <property type="entry name" value="41-2 PROTEIN ANTIGEN-RELATED"/>
    <property type="match status" value="1"/>
</dbReference>
<protein>
    <recommendedName>
        <fullName evidence="7">Trafficking protein particle complex subunit</fullName>
    </recommendedName>
</protein>
<proteinExistence type="inferred from homology"/>
<dbReference type="SUPFAM" id="SSF111126">
    <property type="entry name" value="Ligand-binding domain in the NO signalling and Golgi transport"/>
    <property type="match status" value="1"/>
</dbReference>
<evidence type="ECO:0000313" key="9">
    <source>
        <dbReference type="EMBL" id="GJQ10762.1"/>
    </source>
</evidence>
<dbReference type="InterPro" id="IPR024096">
    <property type="entry name" value="NO_sig/Golgi_transp_ligand-bd"/>
</dbReference>
<dbReference type="FunFam" id="3.30.1380.20:FF:000002">
    <property type="entry name" value="Trafficking protein particle complex subunit"/>
    <property type="match status" value="1"/>
</dbReference>
<feature type="region of interest" description="Disordered" evidence="8">
    <location>
        <begin position="1"/>
        <end position="21"/>
    </location>
</feature>
<dbReference type="InterPro" id="IPR007194">
    <property type="entry name" value="TRAPP_component"/>
</dbReference>
<comment type="similarity">
    <text evidence="2 7">Belongs to the TRAPP small subunits family. BET3 subfamily.</text>
</comment>
<dbReference type="PANTHER" id="PTHR20902:SF0">
    <property type="entry name" value="TRAFFICKING PROTEIN PARTICLE COMPLEX SUBUNIT 5"/>
    <property type="match status" value="1"/>
</dbReference>
<reference evidence="9" key="1">
    <citation type="journal article" date="2022" name="Proc. Natl. Acad. Sci. U.S.A.">
        <title>Life cycle and functional genomics of the unicellular red alga Galdieria for elucidating algal and plant evolution and industrial use.</title>
        <authorList>
            <person name="Hirooka S."/>
            <person name="Itabashi T."/>
            <person name="Ichinose T.M."/>
            <person name="Onuma R."/>
            <person name="Fujiwara T."/>
            <person name="Yamashita S."/>
            <person name="Jong L.W."/>
            <person name="Tomita R."/>
            <person name="Iwane A.H."/>
            <person name="Miyagishima S.Y."/>
        </authorList>
    </citation>
    <scope>NUCLEOTIDE SEQUENCE</scope>
    <source>
        <strain evidence="9">NBRC 102759</strain>
    </source>
</reference>
<name>A0A9C7UPR3_9RHOD</name>
<comment type="caution">
    <text evidence="9">The sequence shown here is derived from an EMBL/GenBank/DDBJ whole genome shotgun (WGS) entry which is preliminary data.</text>
</comment>
<evidence type="ECO:0000256" key="4">
    <source>
        <dbReference type="ARBA" id="ARBA00022824"/>
    </source>
</evidence>
<evidence type="ECO:0000256" key="5">
    <source>
        <dbReference type="ARBA" id="ARBA00022892"/>
    </source>
</evidence>
<dbReference type="InterPro" id="IPR016696">
    <property type="entry name" value="TRAPP-I_su5"/>
</dbReference>
<evidence type="ECO:0000256" key="6">
    <source>
        <dbReference type="ARBA" id="ARBA00023034"/>
    </source>
</evidence>
<keyword evidence="3 7" id="KW-0813">Transport</keyword>
<keyword evidence="5 7" id="KW-0931">ER-Golgi transport</keyword>
<dbReference type="Proteomes" id="UP001061958">
    <property type="component" value="Unassembled WGS sequence"/>
</dbReference>
<comment type="subunit">
    <text evidence="7">Part of the multisubunit TRAPP (transport protein particle) complex.</text>
</comment>
<organism evidence="9 10">
    <name type="scientific">Galdieria partita</name>
    <dbReference type="NCBI Taxonomy" id="83374"/>
    <lineage>
        <taxon>Eukaryota</taxon>
        <taxon>Rhodophyta</taxon>
        <taxon>Bangiophyceae</taxon>
        <taxon>Galdieriales</taxon>
        <taxon>Galdieriaceae</taxon>
        <taxon>Galdieria</taxon>
    </lineage>
</organism>
<dbReference type="Gene3D" id="3.30.1380.20">
    <property type="entry name" value="Trafficking protein particle complex subunit 3"/>
    <property type="match status" value="1"/>
</dbReference>
<dbReference type="CDD" id="cd14943">
    <property type="entry name" value="TRAPPC5_Trs31"/>
    <property type="match status" value="1"/>
</dbReference>
<dbReference type="PIRSF" id="PIRSF017479">
    <property type="entry name" value="TRAPP_I_complex_Trs31"/>
    <property type="match status" value="1"/>
</dbReference>
<evidence type="ECO:0000256" key="8">
    <source>
        <dbReference type="SAM" id="MobiDB-lite"/>
    </source>
</evidence>
<evidence type="ECO:0000256" key="2">
    <source>
        <dbReference type="ARBA" id="ARBA00006218"/>
    </source>
</evidence>
<dbReference type="Pfam" id="PF04051">
    <property type="entry name" value="TRAPP"/>
    <property type="match status" value="1"/>
</dbReference>
<evidence type="ECO:0000256" key="1">
    <source>
        <dbReference type="ARBA" id="ARBA00004240"/>
    </source>
</evidence>
<comment type="subcellular location">
    <subcellularLocation>
        <location evidence="1">Endoplasmic reticulum</location>
    </subcellularLocation>
    <subcellularLocation>
        <location evidence="7">Golgi apparatus</location>
        <location evidence="7">cis-Golgi network</location>
    </subcellularLocation>
</comment>
<dbReference type="AlphaFoldDB" id="A0A9C7UPR3"/>
<gene>
    <name evidence="9" type="ORF">GpartN1_g2553.t1</name>
</gene>
<keyword evidence="4 7" id="KW-0256">Endoplasmic reticulum</keyword>
<dbReference type="OrthoDB" id="10254842at2759"/>
<dbReference type="GO" id="GO:0006888">
    <property type="term" value="P:endoplasmic reticulum to Golgi vesicle-mediated transport"/>
    <property type="evidence" value="ECO:0007669"/>
    <property type="project" value="TreeGrafter"/>
</dbReference>
<keyword evidence="10" id="KW-1185">Reference proteome</keyword>
<evidence type="ECO:0000256" key="7">
    <source>
        <dbReference type="PIRNR" id="PIRNR017479"/>
    </source>
</evidence>
<evidence type="ECO:0000313" key="10">
    <source>
        <dbReference type="Proteomes" id="UP001061958"/>
    </source>
</evidence>
<dbReference type="GO" id="GO:1990070">
    <property type="term" value="C:TRAPPI protein complex"/>
    <property type="evidence" value="ECO:0007669"/>
    <property type="project" value="TreeGrafter"/>
</dbReference>
<accession>A0A9C7UPR3</accession>
<dbReference type="GO" id="GO:1990071">
    <property type="term" value="C:TRAPPII protein complex"/>
    <property type="evidence" value="ECO:0007669"/>
    <property type="project" value="TreeGrafter"/>
</dbReference>
<evidence type="ECO:0000256" key="3">
    <source>
        <dbReference type="ARBA" id="ARBA00022448"/>
    </source>
</evidence>
<sequence>MELRRFTQSAPKTSNTTMSNSEIAKRNILDRPLTRNREELYLSTFSFLFAEAVQYLQTRVQQVSELEDKLNQLGYRVGQRALELLCFREKMNRREIRLVSILGLIRVQLWKFLFNKSADYLKKVTDREDEYYIEEEEPLVNRYISVPKDFGQLNCAAFMAGIIRGAMDSAGFTASVSAHYIHREEKSRWNAPVTIFMIRLDESVMNRERQWTS</sequence>